<gene>
    <name evidence="1" type="ORF">F8O02_04615</name>
</gene>
<proteinExistence type="predicted"/>
<sequence>MTVFERVPKRRRGYDIDQVDDLLERARVAYDTGGGDITAETVRTAAFDLVREGYDPKAVDAALDRLEEAFAMRERDEAIAAMGEGEWQELARDQARVVVARLLRQEGHRFRRAGIFGVGYNRHQVDRLGDRIVAYFRTGEPLAIEEVRDAVFARQGNGYSERQVDALLDRTVEIMLAVG</sequence>
<dbReference type="OrthoDB" id="3480096at2"/>
<reference evidence="1 2" key="1">
    <citation type="submission" date="2019-09" db="EMBL/GenBank/DDBJ databases">
        <title>Phylogeny of genus Pseudoclavibacter and closely related genus.</title>
        <authorList>
            <person name="Li Y."/>
        </authorList>
    </citation>
    <scope>NUCLEOTIDE SEQUENCE [LARGE SCALE GENOMIC DNA]</scope>
    <source>
        <strain evidence="1 2">JCM 16921</strain>
    </source>
</reference>
<dbReference type="NCBIfam" id="TIGR03543">
    <property type="entry name" value="divI1A_rptt_fam"/>
    <property type="match status" value="1"/>
</dbReference>
<dbReference type="InterPro" id="IPR019933">
    <property type="entry name" value="DivIVA_domain"/>
</dbReference>
<keyword evidence="2" id="KW-1185">Reference proteome</keyword>
<dbReference type="EMBL" id="WBKA01000003">
    <property type="protein sequence ID" value="KAB1632303.1"/>
    <property type="molecule type" value="Genomic_DNA"/>
</dbReference>
<dbReference type="Proteomes" id="UP000481339">
    <property type="component" value="Unassembled WGS sequence"/>
</dbReference>
<dbReference type="RefSeq" id="WP_158036081.1">
    <property type="nucleotide sequence ID" value="NZ_BAAAZV010000017.1"/>
</dbReference>
<evidence type="ECO:0000313" key="1">
    <source>
        <dbReference type="EMBL" id="KAB1632303.1"/>
    </source>
</evidence>
<dbReference type="AlphaFoldDB" id="A0A7C8BN90"/>
<dbReference type="InterPro" id="IPR019932">
    <property type="entry name" value="CHP03543"/>
</dbReference>
<name>A0A7C8BN90_9MICO</name>
<evidence type="ECO:0000313" key="2">
    <source>
        <dbReference type="Proteomes" id="UP000481339"/>
    </source>
</evidence>
<accession>A0A7C8BN90</accession>
<dbReference type="Gene3D" id="6.10.250.660">
    <property type="match status" value="1"/>
</dbReference>
<dbReference type="NCBIfam" id="TIGR03544">
    <property type="entry name" value="DivI1A_domain"/>
    <property type="match status" value="2"/>
</dbReference>
<organism evidence="1 2">
    <name type="scientific">Pseudoclavibacter caeni</name>
    <dbReference type="NCBI Taxonomy" id="908846"/>
    <lineage>
        <taxon>Bacteria</taxon>
        <taxon>Bacillati</taxon>
        <taxon>Actinomycetota</taxon>
        <taxon>Actinomycetes</taxon>
        <taxon>Micrococcales</taxon>
        <taxon>Microbacteriaceae</taxon>
        <taxon>Pseudoclavibacter</taxon>
    </lineage>
</organism>
<protein>
    <submittedName>
        <fullName evidence="1">DivIVA domain-containing protein</fullName>
    </submittedName>
</protein>
<comment type="caution">
    <text evidence="1">The sequence shown here is derived from an EMBL/GenBank/DDBJ whole genome shotgun (WGS) entry which is preliminary data.</text>
</comment>